<dbReference type="EMBL" id="QOHO01000143">
    <property type="protein sequence ID" value="RFZ75577.1"/>
    <property type="molecule type" value="Genomic_DNA"/>
</dbReference>
<dbReference type="AlphaFoldDB" id="A0A3E2N3J9"/>
<keyword evidence="1" id="KW-0472">Membrane</keyword>
<feature type="non-terminal residue" evidence="2">
    <location>
        <position position="72"/>
    </location>
</feature>
<evidence type="ECO:0000256" key="1">
    <source>
        <dbReference type="SAM" id="Phobius"/>
    </source>
</evidence>
<evidence type="ECO:0000313" key="3">
    <source>
        <dbReference type="Proteomes" id="UP000260680"/>
    </source>
</evidence>
<evidence type="ECO:0000313" key="2">
    <source>
        <dbReference type="EMBL" id="RFZ75577.1"/>
    </source>
</evidence>
<comment type="caution">
    <text evidence="2">The sequence shown here is derived from an EMBL/GenBank/DDBJ whole genome shotgun (WGS) entry which is preliminary data.</text>
</comment>
<dbReference type="Proteomes" id="UP000260680">
    <property type="component" value="Unassembled WGS sequence"/>
</dbReference>
<accession>A0A3E2N3J9</accession>
<keyword evidence="1" id="KW-1133">Transmembrane helix</keyword>
<feature type="transmembrane region" description="Helical" evidence="1">
    <location>
        <begin position="7"/>
        <end position="27"/>
    </location>
</feature>
<gene>
    <name evidence="2" type="ORF">DS742_28220</name>
</gene>
<feature type="transmembrane region" description="Helical" evidence="1">
    <location>
        <begin position="39"/>
        <end position="59"/>
    </location>
</feature>
<organism evidence="2 3">
    <name type="scientific">Lacrimispora amygdalina</name>
    <dbReference type="NCBI Taxonomy" id="253257"/>
    <lineage>
        <taxon>Bacteria</taxon>
        <taxon>Bacillati</taxon>
        <taxon>Bacillota</taxon>
        <taxon>Clostridia</taxon>
        <taxon>Lachnospirales</taxon>
        <taxon>Lachnospiraceae</taxon>
        <taxon>Lacrimispora</taxon>
    </lineage>
</organism>
<name>A0A3E2N3J9_9FIRM</name>
<reference evidence="2 3" key="1">
    <citation type="submission" date="2018-07" db="EMBL/GenBank/DDBJ databases">
        <title>New species, Clostridium PI-S10-A1B.</title>
        <authorList>
            <person name="Krishna G."/>
            <person name="Summeta K."/>
            <person name="Shikha S."/>
            <person name="Prabhu P.B."/>
            <person name="Suresh K."/>
        </authorList>
    </citation>
    <scope>NUCLEOTIDE SEQUENCE [LARGE SCALE GENOMIC DNA]</scope>
    <source>
        <strain evidence="2 3">PI-S10-A1B</strain>
    </source>
</reference>
<protein>
    <submittedName>
        <fullName evidence="2">Uncharacterized protein</fullName>
    </submittedName>
</protein>
<keyword evidence="1" id="KW-0812">Transmembrane</keyword>
<dbReference type="RefSeq" id="WP_205692828.1">
    <property type="nucleotide sequence ID" value="NZ_QOHO01000143.1"/>
</dbReference>
<proteinExistence type="predicted"/>
<sequence>MKNSKIYWIISMVVIILSIVTLLLMVIGKKTIITCSFFIFELFSLLLVGNVASYLTTYLSQRKQLKKKNIIF</sequence>